<reference evidence="3" key="1">
    <citation type="submission" date="2010-07" db="EMBL/GenBank/DDBJ databases">
        <title>The genome sequence of Gaeumannomyces graminis var. tritici strain R3-111a-1.</title>
        <authorList>
            <consortium name="The Broad Institute Genome Sequencing Platform"/>
            <person name="Ma L.-J."/>
            <person name="Dead R."/>
            <person name="Young S."/>
            <person name="Zeng Q."/>
            <person name="Koehrsen M."/>
            <person name="Alvarado L."/>
            <person name="Berlin A."/>
            <person name="Chapman S.B."/>
            <person name="Chen Z."/>
            <person name="Freedman E."/>
            <person name="Gellesch M."/>
            <person name="Goldberg J."/>
            <person name="Griggs A."/>
            <person name="Gujja S."/>
            <person name="Heilman E.R."/>
            <person name="Heiman D."/>
            <person name="Hepburn T."/>
            <person name="Howarth C."/>
            <person name="Jen D."/>
            <person name="Larson L."/>
            <person name="Mehta T."/>
            <person name="Neiman D."/>
            <person name="Pearson M."/>
            <person name="Roberts A."/>
            <person name="Saif S."/>
            <person name="Shea T."/>
            <person name="Shenoy N."/>
            <person name="Sisk P."/>
            <person name="Stolte C."/>
            <person name="Sykes S."/>
            <person name="Walk T."/>
            <person name="White J."/>
            <person name="Yandava C."/>
            <person name="Haas B."/>
            <person name="Nusbaum C."/>
            <person name="Birren B."/>
        </authorList>
    </citation>
    <scope>NUCLEOTIDE SEQUENCE [LARGE SCALE GENOMIC DNA]</scope>
    <source>
        <strain evidence="3">R3-111a-1</strain>
    </source>
</reference>
<reference evidence="1" key="3">
    <citation type="submission" date="2010-09" db="EMBL/GenBank/DDBJ databases">
        <title>Annotation of Gaeumannomyces graminis var. tritici R3-111a-1.</title>
        <authorList>
            <consortium name="The Broad Institute Genome Sequencing Platform"/>
            <person name="Ma L.-J."/>
            <person name="Dead R."/>
            <person name="Young S.K."/>
            <person name="Zeng Q."/>
            <person name="Gargeya S."/>
            <person name="Fitzgerald M."/>
            <person name="Haas B."/>
            <person name="Abouelleil A."/>
            <person name="Alvarado L."/>
            <person name="Arachchi H.M."/>
            <person name="Berlin A."/>
            <person name="Brown A."/>
            <person name="Chapman S.B."/>
            <person name="Chen Z."/>
            <person name="Dunbar C."/>
            <person name="Freedman E."/>
            <person name="Gearin G."/>
            <person name="Gellesch M."/>
            <person name="Goldberg J."/>
            <person name="Griggs A."/>
            <person name="Gujja S."/>
            <person name="Heiman D."/>
            <person name="Howarth C."/>
            <person name="Larson L."/>
            <person name="Lui A."/>
            <person name="MacDonald P.J.P."/>
            <person name="Mehta T."/>
            <person name="Montmayeur A."/>
            <person name="Murphy C."/>
            <person name="Neiman D."/>
            <person name="Pearson M."/>
            <person name="Priest M."/>
            <person name="Roberts A."/>
            <person name="Saif S."/>
            <person name="Shea T."/>
            <person name="Shenoy N."/>
            <person name="Sisk P."/>
            <person name="Stolte C."/>
            <person name="Sykes S."/>
            <person name="Yandava C."/>
            <person name="Wortman J."/>
            <person name="Nusbaum C."/>
            <person name="Birren B."/>
        </authorList>
    </citation>
    <scope>NUCLEOTIDE SEQUENCE</scope>
    <source>
        <strain evidence="1">R3-111a-1</strain>
    </source>
</reference>
<dbReference type="AlphaFoldDB" id="J3P1G2"/>
<gene>
    <name evidence="2" type="primary">20347817</name>
    <name evidence="1" type="ORF">GGTG_07359</name>
</gene>
<reference evidence="2" key="4">
    <citation type="journal article" date="2015" name="G3 (Bethesda)">
        <title>Genome sequences of three phytopathogenic species of the Magnaporthaceae family of fungi.</title>
        <authorList>
            <person name="Okagaki L.H."/>
            <person name="Nunes C.C."/>
            <person name="Sailsbery J."/>
            <person name="Clay B."/>
            <person name="Brown D."/>
            <person name="John T."/>
            <person name="Oh Y."/>
            <person name="Young N."/>
            <person name="Fitzgerald M."/>
            <person name="Haas B.J."/>
            <person name="Zeng Q."/>
            <person name="Young S."/>
            <person name="Adiconis X."/>
            <person name="Fan L."/>
            <person name="Levin J.Z."/>
            <person name="Mitchell T.K."/>
            <person name="Okubara P.A."/>
            <person name="Farman M.L."/>
            <person name="Kohn L.M."/>
            <person name="Birren B."/>
            <person name="Ma L.-J."/>
            <person name="Dean R.A."/>
        </authorList>
    </citation>
    <scope>NUCLEOTIDE SEQUENCE</scope>
    <source>
        <strain evidence="2">R3-111a-1</strain>
    </source>
</reference>
<reference evidence="2" key="5">
    <citation type="submission" date="2018-04" db="UniProtKB">
        <authorList>
            <consortium name="EnsemblFungi"/>
        </authorList>
    </citation>
    <scope>IDENTIFICATION</scope>
    <source>
        <strain evidence="2">R3-111a-1</strain>
    </source>
</reference>
<sequence>MSPTSSEGAAGALARRNRQLATMLDTTVTELKKLAAQTAQAESLADETARIAHRNAIETAAARV</sequence>
<dbReference type="GeneID" id="20347817"/>
<reference evidence="1" key="2">
    <citation type="submission" date="2010-07" db="EMBL/GenBank/DDBJ databases">
        <authorList>
            <consortium name="The Broad Institute Genome Sequencing Platform"/>
            <consortium name="Broad Institute Genome Sequencing Center for Infectious Disease"/>
            <person name="Ma L.-J."/>
            <person name="Dead R."/>
            <person name="Young S."/>
            <person name="Zeng Q."/>
            <person name="Koehrsen M."/>
            <person name="Alvarado L."/>
            <person name="Berlin A."/>
            <person name="Chapman S.B."/>
            <person name="Chen Z."/>
            <person name="Freedman E."/>
            <person name="Gellesch M."/>
            <person name="Goldberg J."/>
            <person name="Griggs A."/>
            <person name="Gujja S."/>
            <person name="Heilman E.R."/>
            <person name="Heiman D."/>
            <person name="Hepburn T."/>
            <person name="Howarth C."/>
            <person name="Jen D."/>
            <person name="Larson L."/>
            <person name="Mehta T."/>
            <person name="Neiman D."/>
            <person name="Pearson M."/>
            <person name="Roberts A."/>
            <person name="Saif S."/>
            <person name="Shea T."/>
            <person name="Shenoy N."/>
            <person name="Sisk P."/>
            <person name="Stolte C."/>
            <person name="Sykes S."/>
            <person name="Walk T."/>
            <person name="White J."/>
            <person name="Yandava C."/>
            <person name="Haas B."/>
            <person name="Nusbaum C."/>
            <person name="Birren B."/>
        </authorList>
    </citation>
    <scope>NUCLEOTIDE SEQUENCE</scope>
    <source>
        <strain evidence="1">R3-111a-1</strain>
    </source>
</reference>
<proteinExistence type="predicted"/>
<accession>J3P1G2</accession>
<evidence type="ECO:0000313" key="1">
    <source>
        <dbReference type="EMBL" id="EJT77447.1"/>
    </source>
</evidence>
<name>J3P1G2_GAET3</name>
<organism evidence="1">
    <name type="scientific">Gaeumannomyces tritici (strain R3-111a-1)</name>
    <name type="common">Wheat and barley take-all root rot fungus</name>
    <name type="synonym">Gaeumannomyces graminis var. tritici</name>
    <dbReference type="NCBI Taxonomy" id="644352"/>
    <lineage>
        <taxon>Eukaryota</taxon>
        <taxon>Fungi</taxon>
        <taxon>Dikarya</taxon>
        <taxon>Ascomycota</taxon>
        <taxon>Pezizomycotina</taxon>
        <taxon>Sordariomycetes</taxon>
        <taxon>Sordariomycetidae</taxon>
        <taxon>Magnaporthales</taxon>
        <taxon>Magnaporthaceae</taxon>
        <taxon>Gaeumannomyces</taxon>
    </lineage>
</organism>
<keyword evidence="3" id="KW-1185">Reference proteome</keyword>
<evidence type="ECO:0000313" key="2">
    <source>
        <dbReference type="EnsemblFungi" id="EJT77447"/>
    </source>
</evidence>
<dbReference type="EnsemblFungi" id="EJT77447">
    <property type="protein sequence ID" value="EJT77447"/>
    <property type="gene ID" value="GGTG_07359"/>
</dbReference>
<protein>
    <submittedName>
        <fullName evidence="1 2">Uncharacterized protein</fullName>
    </submittedName>
</protein>
<dbReference type="Proteomes" id="UP000006039">
    <property type="component" value="Unassembled WGS sequence"/>
</dbReference>
<dbReference type="HOGENOM" id="CLU_2867770_0_0_1"/>
<dbReference type="VEuPathDB" id="FungiDB:GGTG_07359"/>
<evidence type="ECO:0000313" key="3">
    <source>
        <dbReference type="Proteomes" id="UP000006039"/>
    </source>
</evidence>
<dbReference type="RefSeq" id="XP_009223447.1">
    <property type="nucleotide sequence ID" value="XM_009225183.1"/>
</dbReference>
<dbReference type="EMBL" id="GL385397">
    <property type="protein sequence ID" value="EJT77447.1"/>
    <property type="molecule type" value="Genomic_DNA"/>
</dbReference>